<proteinExistence type="predicted"/>
<keyword evidence="2" id="KW-1185">Reference proteome</keyword>
<sequence>MCLRVSAWLRLPRDSATMTLRSVSSQDSGTLSSTQVAKFGLGCWGGRRTLVTVSLLLQEAGSADRHPAGADVHHYRTPYFCPAGGKVKEPEEEQQDLAALLCNGRCLGEGGTDHPACHAVATEKAALNSKLLL</sequence>
<comment type="caution">
    <text evidence="1">The sequence shown here is derived from an EMBL/GenBank/DDBJ whole genome shotgun (WGS) entry which is preliminary data.</text>
</comment>
<evidence type="ECO:0000313" key="1">
    <source>
        <dbReference type="EMBL" id="MPC93004.1"/>
    </source>
</evidence>
<protein>
    <submittedName>
        <fullName evidence="1">Uncharacterized protein</fullName>
    </submittedName>
</protein>
<evidence type="ECO:0000313" key="2">
    <source>
        <dbReference type="Proteomes" id="UP000324222"/>
    </source>
</evidence>
<dbReference type="Proteomes" id="UP000324222">
    <property type="component" value="Unassembled WGS sequence"/>
</dbReference>
<gene>
    <name evidence="1" type="ORF">E2C01_088119</name>
</gene>
<organism evidence="1 2">
    <name type="scientific">Portunus trituberculatus</name>
    <name type="common">Swimming crab</name>
    <name type="synonym">Neptunus trituberculatus</name>
    <dbReference type="NCBI Taxonomy" id="210409"/>
    <lineage>
        <taxon>Eukaryota</taxon>
        <taxon>Metazoa</taxon>
        <taxon>Ecdysozoa</taxon>
        <taxon>Arthropoda</taxon>
        <taxon>Crustacea</taxon>
        <taxon>Multicrustacea</taxon>
        <taxon>Malacostraca</taxon>
        <taxon>Eumalacostraca</taxon>
        <taxon>Eucarida</taxon>
        <taxon>Decapoda</taxon>
        <taxon>Pleocyemata</taxon>
        <taxon>Brachyura</taxon>
        <taxon>Eubrachyura</taxon>
        <taxon>Portunoidea</taxon>
        <taxon>Portunidae</taxon>
        <taxon>Portuninae</taxon>
        <taxon>Portunus</taxon>
    </lineage>
</organism>
<accession>A0A5B7JL32</accession>
<reference evidence="1 2" key="1">
    <citation type="submission" date="2019-05" db="EMBL/GenBank/DDBJ databases">
        <title>Another draft genome of Portunus trituberculatus and its Hox gene families provides insights of decapod evolution.</title>
        <authorList>
            <person name="Jeong J.-H."/>
            <person name="Song I."/>
            <person name="Kim S."/>
            <person name="Choi T."/>
            <person name="Kim D."/>
            <person name="Ryu S."/>
            <person name="Kim W."/>
        </authorList>
    </citation>
    <scope>NUCLEOTIDE SEQUENCE [LARGE SCALE GENOMIC DNA]</scope>
    <source>
        <tissue evidence="1">Muscle</tissue>
    </source>
</reference>
<name>A0A5B7JL32_PORTR</name>
<dbReference type="EMBL" id="VSRR010093300">
    <property type="protein sequence ID" value="MPC93004.1"/>
    <property type="molecule type" value="Genomic_DNA"/>
</dbReference>
<dbReference type="AlphaFoldDB" id="A0A5B7JL32"/>